<proteinExistence type="predicted"/>
<evidence type="ECO:0000313" key="2">
    <source>
        <dbReference type="Proteomes" id="UP001433268"/>
    </source>
</evidence>
<keyword evidence="2" id="KW-1185">Reference proteome</keyword>
<gene>
    <name evidence="1" type="ORF">PG997_007461</name>
</gene>
<dbReference type="Proteomes" id="UP001433268">
    <property type="component" value="Unassembled WGS sequence"/>
</dbReference>
<organism evidence="1 2">
    <name type="scientific">Apiospora hydei</name>
    <dbReference type="NCBI Taxonomy" id="1337664"/>
    <lineage>
        <taxon>Eukaryota</taxon>
        <taxon>Fungi</taxon>
        <taxon>Dikarya</taxon>
        <taxon>Ascomycota</taxon>
        <taxon>Pezizomycotina</taxon>
        <taxon>Sordariomycetes</taxon>
        <taxon>Xylariomycetidae</taxon>
        <taxon>Amphisphaeriales</taxon>
        <taxon>Apiosporaceae</taxon>
        <taxon>Apiospora</taxon>
    </lineage>
</organism>
<evidence type="ECO:0000313" key="1">
    <source>
        <dbReference type="EMBL" id="KAK8079643.1"/>
    </source>
</evidence>
<reference evidence="1 2" key="1">
    <citation type="submission" date="2023-01" db="EMBL/GenBank/DDBJ databases">
        <title>Analysis of 21 Apiospora genomes using comparative genomics revels a genus with tremendous synthesis potential of carbohydrate active enzymes and secondary metabolites.</title>
        <authorList>
            <person name="Sorensen T."/>
        </authorList>
    </citation>
    <scope>NUCLEOTIDE SEQUENCE [LARGE SCALE GENOMIC DNA]</scope>
    <source>
        <strain evidence="1 2">CBS 114990</strain>
    </source>
</reference>
<dbReference type="RefSeq" id="XP_066667118.1">
    <property type="nucleotide sequence ID" value="XM_066811776.1"/>
</dbReference>
<name>A0ABR1W835_9PEZI</name>
<evidence type="ECO:0008006" key="3">
    <source>
        <dbReference type="Google" id="ProtNLM"/>
    </source>
</evidence>
<dbReference type="EMBL" id="JAQQWN010000006">
    <property type="protein sequence ID" value="KAK8079643.1"/>
    <property type="molecule type" value="Genomic_DNA"/>
</dbReference>
<accession>A0ABR1W835</accession>
<protein>
    <recommendedName>
        <fullName evidence="3">Roadblock/LAMTOR2 domain-containing protein</fullName>
    </recommendedName>
</protein>
<dbReference type="GeneID" id="92044836"/>
<sequence>MAAPVLIPEGLVTAGLDSVALALGVDDKVAVVGDGAGLRQLAEEVEDVSGGNGGQLLLYGVAGRASGAKALADVVAKGPGRLTLLTLGETGTIRVFGDQLVVVGVAVGHGHKALLVLLLGSLEGSTDVH</sequence>
<comment type="caution">
    <text evidence="1">The sequence shown here is derived from an EMBL/GenBank/DDBJ whole genome shotgun (WGS) entry which is preliminary data.</text>
</comment>